<keyword evidence="3" id="KW-0808">Transferase</keyword>
<comment type="function">
    <text evidence="5">Involved in salt tolerance by producing GG-phosphate from ADP-glucose and glycerol-3-phosphate (G3P), an intermediate in the synthesis of the osmolyte glucosylglycerol (GG).</text>
</comment>
<comment type="pathway">
    <text evidence="6">Glycan metabolism; glucosylglycerol biosynthesis.</text>
</comment>
<dbReference type="AlphaFoldDB" id="A3IGS4"/>
<gene>
    <name evidence="10" type="ORF">CY0110_09837</name>
</gene>
<evidence type="ECO:0000256" key="2">
    <source>
        <dbReference type="ARBA" id="ARBA00022676"/>
    </source>
</evidence>
<dbReference type="PANTHER" id="PTHR10788:SF106">
    <property type="entry name" value="BCDNA.GH08860"/>
    <property type="match status" value="1"/>
</dbReference>
<dbReference type="GO" id="GO:0051473">
    <property type="term" value="P:glucosylglycerol biosynthetic process"/>
    <property type="evidence" value="ECO:0007669"/>
    <property type="project" value="InterPro"/>
</dbReference>
<comment type="similarity">
    <text evidence="1">Belongs to the glycosyltransferase 20 family.</text>
</comment>
<protein>
    <recommendedName>
        <fullName evidence="8">Glucosylglycerol-phosphate synthase</fullName>
        <ecNumber evidence="7">2.4.1.213</ecNumber>
    </recommendedName>
    <alternativeName>
        <fullName evidence="9">Glucosyl-glycerol-phosphate synthase</fullName>
    </alternativeName>
</protein>
<evidence type="ECO:0000256" key="5">
    <source>
        <dbReference type="ARBA" id="ARBA00055920"/>
    </source>
</evidence>
<evidence type="ECO:0000256" key="6">
    <source>
        <dbReference type="ARBA" id="ARBA00060702"/>
    </source>
</evidence>
<dbReference type="NCBIfam" id="TIGR02398">
    <property type="entry name" value="gluc_glyc_Psyn"/>
    <property type="match status" value="1"/>
</dbReference>
<evidence type="ECO:0000256" key="9">
    <source>
        <dbReference type="ARBA" id="ARBA00080497"/>
    </source>
</evidence>
<dbReference type="Pfam" id="PF00982">
    <property type="entry name" value="Glyco_transf_20"/>
    <property type="match status" value="1"/>
</dbReference>
<reference evidence="10 11" key="1">
    <citation type="submission" date="2007-03" db="EMBL/GenBank/DDBJ databases">
        <authorList>
            <person name="Stal L."/>
            <person name="Ferriera S."/>
            <person name="Johnson J."/>
            <person name="Kravitz S."/>
            <person name="Beeson K."/>
            <person name="Sutton G."/>
            <person name="Rogers Y.-H."/>
            <person name="Friedman R."/>
            <person name="Frazier M."/>
            <person name="Venter J.C."/>
        </authorList>
    </citation>
    <scope>NUCLEOTIDE SEQUENCE [LARGE SCALE GENOMIC DNA]</scope>
    <source>
        <strain evidence="10 11">CCY0110</strain>
    </source>
</reference>
<evidence type="ECO:0000256" key="1">
    <source>
        <dbReference type="ARBA" id="ARBA00008799"/>
    </source>
</evidence>
<keyword evidence="11" id="KW-1185">Reference proteome</keyword>
<dbReference type="InterPro" id="IPR001830">
    <property type="entry name" value="Glyco_trans_20"/>
</dbReference>
<dbReference type="CDD" id="cd03788">
    <property type="entry name" value="GT20_TPS"/>
    <property type="match status" value="1"/>
</dbReference>
<evidence type="ECO:0000313" key="11">
    <source>
        <dbReference type="Proteomes" id="UP000003781"/>
    </source>
</evidence>
<dbReference type="Proteomes" id="UP000003781">
    <property type="component" value="Unassembled WGS sequence"/>
</dbReference>
<name>A3IGS4_9CHRO</name>
<dbReference type="InterPro" id="IPR012764">
    <property type="entry name" value="Gluc_glyc_Psyn"/>
</dbReference>
<proteinExistence type="inferred from homology"/>
<dbReference type="GO" id="GO:0005992">
    <property type="term" value="P:trehalose biosynthetic process"/>
    <property type="evidence" value="ECO:0007669"/>
    <property type="project" value="InterPro"/>
</dbReference>
<dbReference type="RefSeq" id="WP_008272503.1">
    <property type="nucleotide sequence ID" value="NZ_AAXW01000001.1"/>
</dbReference>
<dbReference type="eggNOG" id="COG0380">
    <property type="taxonomic scope" value="Bacteria"/>
</dbReference>
<comment type="caution">
    <text evidence="10">The sequence shown here is derived from an EMBL/GenBank/DDBJ whole genome shotgun (WGS) entry which is preliminary data.</text>
</comment>
<dbReference type="EC" id="2.4.1.213" evidence="7"/>
<dbReference type="SUPFAM" id="SSF53756">
    <property type="entry name" value="UDP-Glycosyltransferase/glycogen phosphorylase"/>
    <property type="match status" value="1"/>
</dbReference>
<dbReference type="GO" id="GO:0003825">
    <property type="term" value="F:alpha,alpha-trehalose-phosphate synthase (UDP-forming) activity"/>
    <property type="evidence" value="ECO:0007669"/>
    <property type="project" value="TreeGrafter"/>
</dbReference>
<evidence type="ECO:0000256" key="8">
    <source>
        <dbReference type="ARBA" id="ARBA00069974"/>
    </source>
</evidence>
<dbReference type="FunFam" id="3.40.50.2000:FF:000010">
    <property type="entry name" value="Alpha,alpha-trehalose-phosphate synthase"/>
    <property type="match status" value="1"/>
</dbReference>
<dbReference type="EMBL" id="AAXW01000001">
    <property type="protein sequence ID" value="EAZ94166.1"/>
    <property type="molecule type" value="Genomic_DNA"/>
</dbReference>
<dbReference type="OrthoDB" id="9761633at2"/>
<evidence type="ECO:0000256" key="4">
    <source>
        <dbReference type="ARBA" id="ARBA00052754"/>
    </source>
</evidence>
<keyword evidence="2" id="KW-0328">Glycosyltransferase</keyword>
<evidence type="ECO:0000256" key="3">
    <source>
        <dbReference type="ARBA" id="ARBA00022679"/>
    </source>
</evidence>
<sequence length="503" mass="57921">MKSSLVILYHREPYDEVVENGQVRYLPKKSPNGIVPTLKSFFADDNNEGTWIAWKQVSEEQKQQFNKNVNVEDDGNYRVSRIPLTAEQVRDFYYVTSKEAFWPILHSFPYHFTSESSNWDNFVKINRLFAEAACEEAADDALIWVHDYNLWLAPQFIREKKPDARIAFFHHTPFPSVDVFNILPWREAIVDSLLCCDVVGFHIPRYSENFVNVARSLRPIDIVETTKVTGHMTPVGIALAEPEVNTKLRYKNQIVKVDAFPVGTSPQNILDVLHTPEADAKVAEIRKTIEGRKLIIAAGRVDYVKGNKEKLEAFERLLERRPEIHGKVNFVMTCVQAATGMQVYQEAQREIEYLVGKINGRFAEFDWLPVRLFTQPIPLLDLFCYYKAADICWTTPLRDGLNLVAKEYIVAHEGKDGVLVLSEFVGAAIELPQAILTNPYSVKLMDEAIDKALDMSPEEQQEKMAKMYETVTKYDVKYWSDRLLDYFANMTREFVDEKEPALN</sequence>
<dbReference type="GO" id="GO:0033828">
    <property type="term" value="F:glucosylglycerol-phosphate synthase activity"/>
    <property type="evidence" value="ECO:0007669"/>
    <property type="project" value="UniProtKB-EC"/>
</dbReference>
<evidence type="ECO:0000256" key="7">
    <source>
        <dbReference type="ARBA" id="ARBA00066821"/>
    </source>
</evidence>
<evidence type="ECO:0000313" key="10">
    <source>
        <dbReference type="EMBL" id="EAZ94166.1"/>
    </source>
</evidence>
<comment type="catalytic activity">
    <reaction evidence="4">
        <text>ADP-alpha-D-glucose + sn-glycerol 3-phosphate = 2-O-(alpha-D-glucopyranosyl)-sn-glycerol 3-phosphate + ADP + H(+)</text>
        <dbReference type="Rhea" id="RHEA:12881"/>
        <dbReference type="ChEBI" id="CHEBI:15378"/>
        <dbReference type="ChEBI" id="CHEBI:57498"/>
        <dbReference type="ChEBI" id="CHEBI:57597"/>
        <dbReference type="ChEBI" id="CHEBI:87089"/>
        <dbReference type="ChEBI" id="CHEBI:456216"/>
        <dbReference type="EC" id="2.4.1.213"/>
    </reaction>
</comment>
<accession>A3IGS4</accession>
<organism evidence="10 11">
    <name type="scientific">Crocosphaera chwakensis CCY0110</name>
    <dbReference type="NCBI Taxonomy" id="391612"/>
    <lineage>
        <taxon>Bacteria</taxon>
        <taxon>Bacillati</taxon>
        <taxon>Cyanobacteriota</taxon>
        <taxon>Cyanophyceae</taxon>
        <taxon>Oscillatoriophycideae</taxon>
        <taxon>Chroococcales</taxon>
        <taxon>Aphanothecaceae</taxon>
        <taxon>Crocosphaera</taxon>
        <taxon>Crocosphaera chwakensis</taxon>
    </lineage>
</organism>
<dbReference type="Gene3D" id="3.40.50.2000">
    <property type="entry name" value="Glycogen Phosphorylase B"/>
    <property type="match status" value="2"/>
</dbReference>
<dbReference type="PANTHER" id="PTHR10788">
    <property type="entry name" value="TREHALOSE-6-PHOSPHATE SYNTHASE"/>
    <property type="match status" value="1"/>
</dbReference>